<dbReference type="InterPro" id="IPR015300">
    <property type="entry name" value="DNA-bd_pseudobarrel_sf"/>
</dbReference>
<dbReference type="GO" id="GO:0003677">
    <property type="term" value="F:DNA binding"/>
    <property type="evidence" value="ECO:0007669"/>
    <property type="project" value="UniProtKB-KW"/>
</dbReference>
<dbReference type="GO" id="GO:0005634">
    <property type="term" value="C:nucleus"/>
    <property type="evidence" value="ECO:0007669"/>
    <property type="project" value="UniProtKB-SubCell"/>
</dbReference>
<comment type="subcellular location">
    <subcellularLocation>
        <location evidence="1">Nucleus</location>
    </subcellularLocation>
</comment>
<name>A0A7C9CQZ9_OPUST</name>
<accession>A0A7C9CQZ9</accession>
<dbReference type="SUPFAM" id="SSF101936">
    <property type="entry name" value="DNA-binding pseudobarrel domain"/>
    <property type="match status" value="1"/>
</dbReference>
<dbReference type="AlphaFoldDB" id="A0A7C9CQZ9"/>
<dbReference type="EMBL" id="GISG01043431">
    <property type="protein sequence ID" value="MBA4623582.1"/>
    <property type="molecule type" value="Transcribed_RNA"/>
</dbReference>
<reference evidence="7" key="1">
    <citation type="journal article" date="2013" name="J. Plant Res.">
        <title>Effect of fungi and light on seed germination of three Opuntia species from semiarid lands of central Mexico.</title>
        <authorList>
            <person name="Delgado-Sanchez P."/>
            <person name="Jimenez-Bremont J.F."/>
            <person name="Guerrero-Gonzalez Mde L."/>
            <person name="Flores J."/>
        </authorList>
    </citation>
    <scope>NUCLEOTIDE SEQUENCE</scope>
    <source>
        <tissue evidence="7">Cladode</tissue>
    </source>
</reference>
<keyword evidence="5" id="KW-0539">Nucleus</keyword>
<feature type="domain" description="TF-B3" evidence="6">
    <location>
        <begin position="28"/>
        <end position="112"/>
    </location>
</feature>
<keyword evidence="3" id="KW-0238">DNA-binding</keyword>
<dbReference type="CDD" id="cd10017">
    <property type="entry name" value="B3_DNA"/>
    <property type="match status" value="1"/>
</dbReference>
<sequence length="141" mass="16147">MHVSYTHMHLFTTAHIVPKMPRTRIVEKQLTPTDVQQCFCWPSNSLSELPGFNDNHHVEFKVLDTAGKPWTFVCCTRRTGQHAKPVLRGEWLRFVEEKGLGIGDIVIFYSNGAFPCPSYEIRVVPNGVPVHHLRLFGNDVY</sequence>
<organism evidence="7">
    <name type="scientific">Opuntia streptacantha</name>
    <name type="common">Prickly pear cactus</name>
    <name type="synonym">Opuntia cardona</name>
    <dbReference type="NCBI Taxonomy" id="393608"/>
    <lineage>
        <taxon>Eukaryota</taxon>
        <taxon>Viridiplantae</taxon>
        <taxon>Streptophyta</taxon>
        <taxon>Embryophyta</taxon>
        <taxon>Tracheophyta</taxon>
        <taxon>Spermatophyta</taxon>
        <taxon>Magnoliopsida</taxon>
        <taxon>eudicotyledons</taxon>
        <taxon>Gunneridae</taxon>
        <taxon>Pentapetalae</taxon>
        <taxon>Caryophyllales</taxon>
        <taxon>Cactineae</taxon>
        <taxon>Cactaceae</taxon>
        <taxon>Opuntioideae</taxon>
        <taxon>Opuntia</taxon>
    </lineage>
</organism>
<dbReference type="InterPro" id="IPR003340">
    <property type="entry name" value="B3_DNA-bd"/>
</dbReference>
<dbReference type="Pfam" id="PF02362">
    <property type="entry name" value="B3"/>
    <property type="match status" value="1"/>
</dbReference>
<evidence type="ECO:0000256" key="3">
    <source>
        <dbReference type="ARBA" id="ARBA00023125"/>
    </source>
</evidence>
<protein>
    <recommendedName>
        <fullName evidence="6">TF-B3 domain-containing protein</fullName>
    </recommendedName>
</protein>
<evidence type="ECO:0000259" key="6">
    <source>
        <dbReference type="Pfam" id="PF02362"/>
    </source>
</evidence>
<keyword evidence="4" id="KW-0804">Transcription</keyword>
<evidence type="ECO:0000256" key="4">
    <source>
        <dbReference type="ARBA" id="ARBA00023163"/>
    </source>
</evidence>
<dbReference type="Gene3D" id="2.40.330.10">
    <property type="entry name" value="DNA-binding pseudobarrel domain"/>
    <property type="match status" value="1"/>
</dbReference>
<reference evidence="7" key="2">
    <citation type="submission" date="2020-07" db="EMBL/GenBank/DDBJ databases">
        <authorList>
            <person name="Vera ALvarez R."/>
            <person name="Arias-Moreno D.M."/>
            <person name="Jimenez-Jacinto V."/>
            <person name="Jimenez-Bremont J.F."/>
            <person name="Swaminathan K."/>
            <person name="Moose S.P."/>
            <person name="Guerrero-Gonzalez M.L."/>
            <person name="Marino-Ramirez L."/>
            <person name="Landsman D."/>
            <person name="Rodriguez-Kessler M."/>
            <person name="Delgado-Sanchez P."/>
        </authorList>
    </citation>
    <scope>NUCLEOTIDE SEQUENCE</scope>
    <source>
        <tissue evidence="7">Cladode</tissue>
    </source>
</reference>
<evidence type="ECO:0000256" key="5">
    <source>
        <dbReference type="ARBA" id="ARBA00023242"/>
    </source>
</evidence>
<keyword evidence="2" id="KW-0805">Transcription regulation</keyword>
<evidence type="ECO:0000256" key="1">
    <source>
        <dbReference type="ARBA" id="ARBA00004123"/>
    </source>
</evidence>
<evidence type="ECO:0000256" key="2">
    <source>
        <dbReference type="ARBA" id="ARBA00023015"/>
    </source>
</evidence>
<evidence type="ECO:0000313" key="7">
    <source>
        <dbReference type="EMBL" id="MBA4623582.1"/>
    </source>
</evidence>
<proteinExistence type="predicted"/>